<comment type="caution">
    <text evidence="1">The sequence shown here is derived from an EMBL/GenBank/DDBJ whole genome shotgun (WGS) entry which is preliminary data.</text>
</comment>
<dbReference type="EMBL" id="BAAAQK010000013">
    <property type="protein sequence ID" value="GAA1857400.1"/>
    <property type="molecule type" value="Genomic_DNA"/>
</dbReference>
<dbReference type="Proteomes" id="UP001500449">
    <property type="component" value="Unassembled WGS sequence"/>
</dbReference>
<sequence>MPGRAEAVSELTGDVRDVEQLHEGILLGTPEFVRRFRCCGDGGTGDHERGGHDEPV</sequence>
<proteinExistence type="predicted"/>
<reference evidence="1 2" key="1">
    <citation type="journal article" date="2019" name="Int. J. Syst. Evol. Microbiol.">
        <title>The Global Catalogue of Microorganisms (GCM) 10K type strain sequencing project: providing services to taxonomists for standard genome sequencing and annotation.</title>
        <authorList>
            <consortium name="The Broad Institute Genomics Platform"/>
            <consortium name="The Broad Institute Genome Sequencing Center for Infectious Disease"/>
            <person name="Wu L."/>
            <person name="Ma J."/>
        </authorList>
    </citation>
    <scope>NUCLEOTIDE SEQUENCE [LARGE SCALE GENOMIC DNA]</scope>
    <source>
        <strain evidence="1 2">JCM 16009</strain>
    </source>
</reference>
<gene>
    <name evidence="1" type="ORF">GCM10009836_42060</name>
</gene>
<evidence type="ECO:0000313" key="1">
    <source>
        <dbReference type="EMBL" id="GAA1857400.1"/>
    </source>
</evidence>
<keyword evidence="2" id="KW-1185">Reference proteome</keyword>
<name>A0ABN2NBJ6_9PSEU</name>
<protein>
    <submittedName>
        <fullName evidence="1">Uncharacterized protein</fullName>
    </submittedName>
</protein>
<evidence type="ECO:0000313" key="2">
    <source>
        <dbReference type="Proteomes" id="UP001500449"/>
    </source>
</evidence>
<accession>A0ABN2NBJ6</accession>
<organism evidence="1 2">
    <name type="scientific">Pseudonocardia ailaonensis</name>
    <dbReference type="NCBI Taxonomy" id="367279"/>
    <lineage>
        <taxon>Bacteria</taxon>
        <taxon>Bacillati</taxon>
        <taxon>Actinomycetota</taxon>
        <taxon>Actinomycetes</taxon>
        <taxon>Pseudonocardiales</taxon>
        <taxon>Pseudonocardiaceae</taxon>
        <taxon>Pseudonocardia</taxon>
    </lineage>
</organism>